<dbReference type="InParanoid" id="A0A165L929"/>
<dbReference type="InterPro" id="IPR036047">
    <property type="entry name" value="F-box-like_dom_sf"/>
</dbReference>
<accession>A0A165L929</accession>
<dbReference type="AlphaFoldDB" id="A0A165L929"/>
<gene>
    <name evidence="2" type="ORF">EXIGLDRAFT_764333</name>
</gene>
<organism evidence="2 3">
    <name type="scientific">Exidia glandulosa HHB12029</name>
    <dbReference type="NCBI Taxonomy" id="1314781"/>
    <lineage>
        <taxon>Eukaryota</taxon>
        <taxon>Fungi</taxon>
        <taxon>Dikarya</taxon>
        <taxon>Basidiomycota</taxon>
        <taxon>Agaricomycotina</taxon>
        <taxon>Agaricomycetes</taxon>
        <taxon>Auriculariales</taxon>
        <taxon>Exidiaceae</taxon>
        <taxon>Exidia</taxon>
    </lineage>
</organism>
<name>A0A165L929_EXIGL</name>
<feature type="domain" description="F-box" evidence="1">
    <location>
        <begin position="10"/>
        <end position="44"/>
    </location>
</feature>
<reference evidence="2 3" key="1">
    <citation type="journal article" date="2016" name="Mol. Biol. Evol.">
        <title>Comparative Genomics of Early-Diverging Mushroom-Forming Fungi Provides Insights into the Origins of Lignocellulose Decay Capabilities.</title>
        <authorList>
            <person name="Nagy L.G."/>
            <person name="Riley R."/>
            <person name="Tritt A."/>
            <person name="Adam C."/>
            <person name="Daum C."/>
            <person name="Floudas D."/>
            <person name="Sun H."/>
            <person name="Yadav J.S."/>
            <person name="Pangilinan J."/>
            <person name="Larsson K.H."/>
            <person name="Matsuura K."/>
            <person name="Barry K."/>
            <person name="Labutti K."/>
            <person name="Kuo R."/>
            <person name="Ohm R.A."/>
            <person name="Bhattacharya S.S."/>
            <person name="Shirouzu T."/>
            <person name="Yoshinaga Y."/>
            <person name="Martin F.M."/>
            <person name="Grigoriev I.V."/>
            <person name="Hibbett D.S."/>
        </authorList>
    </citation>
    <scope>NUCLEOTIDE SEQUENCE [LARGE SCALE GENOMIC DNA]</scope>
    <source>
        <strain evidence="2 3">HHB12029</strain>
    </source>
</reference>
<evidence type="ECO:0000313" key="2">
    <source>
        <dbReference type="EMBL" id="KZV97542.1"/>
    </source>
</evidence>
<evidence type="ECO:0000313" key="3">
    <source>
        <dbReference type="Proteomes" id="UP000077266"/>
    </source>
</evidence>
<dbReference type="InterPro" id="IPR001810">
    <property type="entry name" value="F-box_dom"/>
</dbReference>
<dbReference type="OrthoDB" id="2921803at2759"/>
<dbReference type="Gene3D" id="1.20.1280.50">
    <property type="match status" value="1"/>
</dbReference>
<proteinExistence type="predicted"/>
<dbReference type="Pfam" id="PF12937">
    <property type="entry name" value="F-box-like"/>
    <property type="match status" value="1"/>
</dbReference>
<dbReference type="Proteomes" id="UP000077266">
    <property type="component" value="Unassembled WGS sequence"/>
</dbReference>
<sequence length="256" mass="27923">MSNATATRPRLPPELTDRILDFAWNDRPTLRACSLVCKAWRSASQFHLFSVLAFEAPGSDIDARLQRLRAHPHLVAHVRILRFVETGVLSWDAFAQMLPQRLPALHPVSAAFVGRHAHHGVMHAFTAPQYASLRFLTLRGATFPSGSQFGEAMSPLGSLRLLELDPLLIASDDMPAAGDPVFQSRCILRVSLVGLHSLSALRQWLVRGGELGNIALSALSATVRDNNVDALHAIAASHQASLQMLRVTVADNSHGE</sequence>
<protein>
    <recommendedName>
        <fullName evidence="1">F-box domain-containing protein</fullName>
    </recommendedName>
</protein>
<dbReference type="SUPFAM" id="SSF81383">
    <property type="entry name" value="F-box domain"/>
    <property type="match status" value="1"/>
</dbReference>
<evidence type="ECO:0000259" key="1">
    <source>
        <dbReference type="Pfam" id="PF12937"/>
    </source>
</evidence>
<keyword evidence="3" id="KW-1185">Reference proteome</keyword>
<dbReference type="STRING" id="1314781.A0A165L929"/>
<dbReference type="EMBL" id="KV425929">
    <property type="protein sequence ID" value="KZV97542.1"/>
    <property type="molecule type" value="Genomic_DNA"/>
</dbReference>